<sequence>MRPCGIETKFTAWKTVGSLKIRREIDDRKTWFRSNPSGSRRQPYRGLFNHIIIHLYVCLPPPPKGLVVFQSRPAAARGRRPRAVPLFRWQFVAPPSRRGRHRCCLGPPFSRRKNNRHGGKTVRTRAVDARGGYGAGNRGFR</sequence>
<keyword evidence="2" id="KW-1185">Reference proteome</keyword>
<comment type="caution">
    <text evidence="1">The sequence shown here is derived from an EMBL/GenBank/DDBJ whole genome shotgun (WGS) entry which is preliminary data.</text>
</comment>
<gene>
    <name evidence="1" type="ORF">MEUPH1_LOCUS15696</name>
</gene>
<name>A0AAV0WY53_9HEMI</name>
<proteinExistence type="predicted"/>
<evidence type="ECO:0000313" key="1">
    <source>
        <dbReference type="EMBL" id="CAI6360386.1"/>
    </source>
</evidence>
<accession>A0AAV0WY53</accession>
<dbReference type="AlphaFoldDB" id="A0AAV0WY53"/>
<dbReference type="EMBL" id="CARXXK010000003">
    <property type="protein sequence ID" value="CAI6360386.1"/>
    <property type="molecule type" value="Genomic_DNA"/>
</dbReference>
<organism evidence="1 2">
    <name type="scientific">Macrosiphum euphorbiae</name>
    <name type="common">potato aphid</name>
    <dbReference type="NCBI Taxonomy" id="13131"/>
    <lineage>
        <taxon>Eukaryota</taxon>
        <taxon>Metazoa</taxon>
        <taxon>Ecdysozoa</taxon>
        <taxon>Arthropoda</taxon>
        <taxon>Hexapoda</taxon>
        <taxon>Insecta</taxon>
        <taxon>Pterygota</taxon>
        <taxon>Neoptera</taxon>
        <taxon>Paraneoptera</taxon>
        <taxon>Hemiptera</taxon>
        <taxon>Sternorrhyncha</taxon>
        <taxon>Aphidomorpha</taxon>
        <taxon>Aphidoidea</taxon>
        <taxon>Aphididae</taxon>
        <taxon>Macrosiphini</taxon>
        <taxon>Macrosiphum</taxon>
    </lineage>
</organism>
<protein>
    <submittedName>
        <fullName evidence="1">Uncharacterized protein</fullName>
    </submittedName>
</protein>
<dbReference type="Proteomes" id="UP001160148">
    <property type="component" value="Unassembled WGS sequence"/>
</dbReference>
<evidence type="ECO:0000313" key="2">
    <source>
        <dbReference type="Proteomes" id="UP001160148"/>
    </source>
</evidence>
<reference evidence="1 2" key="1">
    <citation type="submission" date="2023-01" db="EMBL/GenBank/DDBJ databases">
        <authorList>
            <person name="Whitehead M."/>
        </authorList>
    </citation>
    <scope>NUCLEOTIDE SEQUENCE [LARGE SCALE GENOMIC DNA]</scope>
</reference>